<feature type="compositionally biased region" description="Low complexity" evidence="6">
    <location>
        <begin position="12"/>
        <end position="23"/>
    </location>
</feature>
<feature type="transmembrane region" description="Helical" evidence="7">
    <location>
        <begin position="342"/>
        <end position="364"/>
    </location>
</feature>
<dbReference type="AlphaFoldDB" id="A0A2X2YWR0"/>
<organism evidence="8 9">
    <name type="scientific">Mobiluncus curtisii</name>
    <dbReference type="NCBI Taxonomy" id="2051"/>
    <lineage>
        <taxon>Bacteria</taxon>
        <taxon>Bacillati</taxon>
        <taxon>Actinomycetota</taxon>
        <taxon>Actinomycetes</taxon>
        <taxon>Actinomycetales</taxon>
        <taxon>Actinomycetaceae</taxon>
        <taxon>Mobiluncus</taxon>
    </lineage>
</organism>
<keyword evidence="4" id="KW-0813">Transport</keyword>
<dbReference type="GeneID" id="55565458"/>
<evidence type="ECO:0000256" key="3">
    <source>
        <dbReference type="ARBA" id="ARBA00020268"/>
    </source>
</evidence>
<dbReference type="GO" id="GO:0005886">
    <property type="term" value="C:plasma membrane"/>
    <property type="evidence" value="ECO:0007669"/>
    <property type="project" value="TreeGrafter"/>
</dbReference>
<dbReference type="GO" id="GO:0042910">
    <property type="term" value="F:xenobiotic transmembrane transporter activity"/>
    <property type="evidence" value="ECO:0007669"/>
    <property type="project" value="InterPro"/>
</dbReference>
<keyword evidence="7" id="KW-0472">Membrane</keyword>
<dbReference type="NCBIfam" id="TIGR00797">
    <property type="entry name" value="matE"/>
    <property type="match status" value="1"/>
</dbReference>
<evidence type="ECO:0000256" key="6">
    <source>
        <dbReference type="SAM" id="MobiDB-lite"/>
    </source>
</evidence>
<sequence length="480" mass="49957">MKPGDTVPSSNEPADPAEAIEPAAPIEPVRASVEPQTSSLNRRILSLAMPSLGSLLAEPLMVMADSAMIGHVGTTELAGLTLGSSINVFLVGICIFLVYTTTAVASRQLGAGNRRGAVKTGVDGAWLGLLVGVVLAAVLWVGALPIVSLFGAAQPVNIQGAAYLRAAAPSMLGMMLVLAGTGAMRGVLDAKIPLVISVSGAIANVAFNATFIYGFNLGVTGAGIGTSLAGIGMGAAFALKIMVGARRAKVALHPEFRAIFAALTGGVPLMIRTLTMQIVILGTLWVAASQGEVAIAGRQIAANTWSLGANLHDSLAIAVQALIGFELGRADRGAVRDLIHRVTLWGLGLGVVLGVIIAVLAPLWPRVFSNDSEVLAAAALALLVSAFFQPLAGVVFVFDGVLIGANDTWYLALAGLINLVVYIPALVLVWRFAPDGILGLAWLWGCYCGVFFLARLATLGWRIRQDRWMKLDFAKPGEIR</sequence>
<feature type="transmembrane region" description="Helical" evidence="7">
    <location>
        <begin position="410"/>
        <end position="433"/>
    </location>
</feature>
<feature type="transmembrane region" description="Helical" evidence="7">
    <location>
        <begin position="219"/>
        <end position="239"/>
    </location>
</feature>
<dbReference type="InterPro" id="IPR050222">
    <property type="entry name" value="MATE_MdtK"/>
</dbReference>
<evidence type="ECO:0000256" key="2">
    <source>
        <dbReference type="ARBA" id="ARBA00010199"/>
    </source>
</evidence>
<comment type="function">
    <text evidence="1">Multidrug efflux pump.</text>
</comment>
<protein>
    <recommendedName>
        <fullName evidence="3">Probable multidrug resistance protein NorM</fullName>
    </recommendedName>
    <alternativeName>
        <fullName evidence="5">Multidrug-efflux transporter</fullName>
    </alternativeName>
</protein>
<name>A0A2X2YWR0_9ACTO</name>
<evidence type="ECO:0000256" key="1">
    <source>
        <dbReference type="ARBA" id="ARBA00003408"/>
    </source>
</evidence>
<evidence type="ECO:0000313" key="8">
    <source>
        <dbReference type="EMBL" id="SQB64925.1"/>
    </source>
</evidence>
<dbReference type="OMA" id="MDGIWLA"/>
<evidence type="ECO:0000256" key="7">
    <source>
        <dbReference type="SAM" id="Phobius"/>
    </source>
</evidence>
<dbReference type="EMBL" id="UASJ01000001">
    <property type="protein sequence ID" value="SQB64925.1"/>
    <property type="molecule type" value="Genomic_DNA"/>
</dbReference>
<dbReference type="GO" id="GO:0015297">
    <property type="term" value="F:antiporter activity"/>
    <property type="evidence" value="ECO:0007669"/>
    <property type="project" value="InterPro"/>
</dbReference>
<feature type="transmembrane region" description="Helical" evidence="7">
    <location>
        <begin position="84"/>
        <end position="105"/>
    </location>
</feature>
<feature type="region of interest" description="Disordered" evidence="6">
    <location>
        <begin position="1"/>
        <end position="23"/>
    </location>
</feature>
<evidence type="ECO:0000313" key="9">
    <source>
        <dbReference type="Proteomes" id="UP000250245"/>
    </source>
</evidence>
<dbReference type="RefSeq" id="WP_013189320.1">
    <property type="nucleotide sequence ID" value="NZ_CP068112.1"/>
</dbReference>
<feature type="transmembrane region" description="Helical" evidence="7">
    <location>
        <begin position="162"/>
        <end position="180"/>
    </location>
</feature>
<dbReference type="Pfam" id="PF01554">
    <property type="entry name" value="MatE"/>
    <property type="match status" value="2"/>
</dbReference>
<dbReference type="InterPro" id="IPR002528">
    <property type="entry name" value="MATE_fam"/>
</dbReference>
<feature type="transmembrane region" description="Helical" evidence="7">
    <location>
        <begin position="439"/>
        <end position="461"/>
    </location>
</feature>
<reference evidence="8 9" key="1">
    <citation type="submission" date="2018-06" db="EMBL/GenBank/DDBJ databases">
        <authorList>
            <consortium name="Pathogen Informatics"/>
            <person name="Doyle S."/>
        </authorList>
    </citation>
    <scope>NUCLEOTIDE SEQUENCE [LARGE SCALE GENOMIC DNA]</scope>
    <source>
        <strain evidence="8 9">NCTC11820</strain>
    </source>
</reference>
<dbReference type="Proteomes" id="UP000250245">
    <property type="component" value="Unassembled WGS sequence"/>
</dbReference>
<evidence type="ECO:0000256" key="4">
    <source>
        <dbReference type="ARBA" id="ARBA00022448"/>
    </source>
</evidence>
<comment type="similarity">
    <text evidence="2">Belongs to the multi antimicrobial extrusion (MATE) (TC 2.A.66.1) family.</text>
</comment>
<accession>A0A2X2YWR0</accession>
<dbReference type="PANTHER" id="PTHR43298">
    <property type="entry name" value="MULTIDRUG RESISTANCE PROTEIN NORM-RELATED"/>
    <property type="match status" value="1"/>
</dbReference>
<keyword evidence="7" id="KW-1133">Transmembrane helix</keyword>
<proteinExistence type="inferred from homology"/>
<feature type="transmembrane region" description="Helical" evidence="7">
    <location>
        <begin position="192"/>
        <end position="213"/>
    </location>
</feature>
<keyword evidence="7" id="KW-0812">Transmembrane</keyword>
<feature type="transmembrane region" description="Helical" evidence="7">
    <location>
        <begin position="376"/>
        <end position="398"/>
    </location>
</feature>
<gene>
    <name evidence="8" type="primary">mdtK</name>
    <name evidence="8" type="ORF">NCTC11820_01251</name>
</gene>
<evidence type="ECO:0000256" key="5">
    <source>
        <dbReference type="ARBA" id="ARBA00031636"/>
    </source>
</evidence>
<feature type="transmembrane region" description="Helical" evidence="7">
    <location>
        <begin position="126"/>
        <end position="150"/>
    </location>
</feature>
<dbReference type="PANTHER" id="PTHR43298:SF2">
    <property type="entry name" value="FMN_FAD EXPORTER YEEO-RELATED"/>
    <property type="match status" value="1"/>
</dbReference>